<evidence type="ECO:0000313" key="2">
    <source>
        <dbReference type="EMBL" id="CAG5083345.1"/>
    </source>
</evidence>
<gene>
    <name evidence="2" type="ORF">HICCMSTLAB_LOCUS3812</name>
</gene>
<dbReference type="Gene3D" id="2.10.90.10">
    <property type="entry name" value="Cystine-knot cytokines"/>
    <property type="match status" value="1"/>
</dbReference>
<dbReference type="EMBL" id="CAJNRD030001118">
    <property type="protein sequence ID" value="CAG5083345.1"/>
    <property type="molecule type" value="Genomic_DNA"/>
</dbReference>
<keyword evidence="3" id="KW-1185">Reference proteome</keyword>
<evidence type="ECO:0000256" key="1">
    <source>
        <dbReference type="SAM" id="MobiDB-lite"/>
    </source>
</evidence>
<accession>A0A8J2HA58</accession>
<evidence type="ECO:0008006" key="4">
    <source>
        <dbReference type="Google" id="ProtNLM"/>
    </source>
</evidence>
<dbReference type="Proteomes" id="UP000786811">
    <property type="component" value="Unassembled WGS sequence"/>
</dbReference>
<dbReference type="OrthoDB" id="6381819at2759"/>
<dbReference type="AlphaFoldDB" id="A0A8J2HA58"/>
<protein>
    <recommendedName>
        <fullName evidence="4">Spaetzle domain-containing protein</fullName>
    </recommendedName>
</protein>
<sequence>MYIKESHAGTVVWLTAVLSRFVDASKLRNNLTRTIRDTSFHGASLWSQEEQVTKRIGLTYREIQSILRREGGEEGLPVDCCPTVEEITEPTGGKNRNESYVELYRGLEQIQRFYEYSCRQDVLDKPCRFVDRKLSGQSRCVQKFSYSYAIVKNPAAEISIMENENMEHHHRHRHEAHYFSSYGSSWTVDHIRVRSGCSCEIIPKPKKKRPLSLKSKKLKHKPKKKDDFITNSDV</sequence>
<name>A0A8J2HA58_COTCN</name>
<organism evidence="2 3">
    <name type="scientific">Cotesia congregata</name>
    <name type="common">Parasitoid wasp</name>
    <name type="synonym">Apanteles congregatus</name>
    <dbReference type="NCBI Taxonomy" id="51543"/>
    <lineage>
        <taxon>Eukaryota</taxon>
        <taxon>Metazoa</taxon>
        <taxon>Ecdysozoa</taxon>
        <taxon>Arthropoda</taxon>
        <taxon>Hexapoda</taxon>
        <taxon>Insecta</taxon>
        <taxon>Pterygota</taxon>
        <taxon>Neoptera</taxon>
        <taxon>Endopterygota</taxon>
        <taxon>Hymenoptera</taxon>
        <taxon>Apocrita</taxon>
        <taxon>Ichneumonoidea</taxon>
        <taxon>Braconidae</taxon>
        <taxon>Microgastrinae</taxon>
        <taxon>Cotesia</taxon>
    </lineage>
</organism>
<proteinExistence type="predicted"/>
<feature type="region of interest" description="Disordered" evidence="1">
    <location>
        <begin position="207"/>
        <end position="234"/>
    </location>
</feature>
<dbReference type="InterPro" id="IPR029034">
    <property type="entry name" value="Cystine-knot_cytokine"/>
</dbReference>
<feature type="compositionally biased region" description="Basic residues" evidence="1">
    <location>
        <begin position="207"/>
        <end position="223"/>
    </location>
</feature>
<evidence type="ECO:0000313" key="3">
    <source>
        <dbReference type="Proteomes" id="UP000786811"/>
    </source>
</evidence>
<reference evidence="2" key="1">
    <citation type="submission" date="2021-04" db="EMBL/GenBank/DDBJ databases">
        <authorList>
            <person name="Chebbi M.A.C M."/>
        </authorList>
    </citation>
    <scope>NUCLEOTIDE SEQUENCE</scope>
</reference>
<comment type="caution">
    <text evidence="2">The sequence shown here is derived from an EMBL/GenBank/DDBJ whole genome shotgun (WGS) entry which is preliminary data.</text>
</comment>